<sequence length="390" mass="44372">MVQRDPDERLVYLACQPIFHGSNSHVRKRKTVMSLLQQNRPALTDILREHNIDRTCTVAKRLLEDEVFYSTLRAKIRFPELFDVSPAQSAEREASEAEAARDEAKAVREISERETSREITIRSQAREANAESGEIHELASINNPTPSLYPVYINYRSQHLIMTSIQKLVEEACFAYAQSHFPQLLVKKGWDCPEAVELTEWTKLLPQYLGEMATTKKRSELLRLLCELRHSAVHRLRMTAAGVERLAENAQLFLEVLRDSDRLESVSRLRRELSMAIDELKRNKDFLEGRYIGELKEIQAKRAALDMWERNAKDAMINGDRQCLDDADKALARVVQCLSPDGPATEKGKERMPIACPELSDSEEEFLESVVAINSSECQALQVAGSSKCV</sequence>
<protein>
    <recommendedName>
        <fullName evidence="5">Ubiquinol-cytochrome-c reductase cytochrome c1</fullName>
    </recommendedName>
</protein>
<gene>
    <name evidence="3" type="ORF">BJY01DRAFT_235009</name>
</gene>
<feature type="region of interest" description="Disordered" evidence="2">
    <location>
        <begin position="92"/>
        <end position="119"/>
    </location>
</feature>
<dbReference type="Proteomes" id="UP001610446">
    <property type="component" value="Unassembled WGS sequence"/>
</dbReference>
<evidence type="ECO:0000313" key="3">
    <source>
        <dbReference type="EMBL" id="KAL2845199.1"/>
    </source>
</evidence>
<evidence type="ECO:0000256" key="1">
    <source>
        <dbReference type="SAM" id="Coils"/>
    </source>
</evidence>
<evidence type="ECO:0000256" key="2">
    <source>
        <dbReference type="SAM" id="MobiDB-lite"/>
    </source>
</evidence>
<evidence type="ECO:0008006" key="5">
    <source>
        <dbReference type="Google" id="ProtNLM"/>
    </source>
</evidence>
<keyword evidence="1" id="KW-0175">Coiled coil</keyword>
<name>A0ABR4JYR3_9EURO</name>
<keyword evidence="4" id="KW-1185">Reference proteome</keyword>
<comment type="caution">
    <text evidence="3">The sequence shown here is derived from an EMBL/GenBank/DDBJ whole genome shotgun (WGS) entry which is preliminary data.</text>
</comment>
<reference evidence="3 4" key="1">
    <citation type="submission" date="2024-07" db="EMBL/GenBank/DDBJ databases">
        <title>Section-level genome sequencing and comparative genomics of Aspergillus sections Usti and Cavernicolus.</title>
        <authorList>
            <consortium name="Lawrence Berkeley National Laboratory"/>
            <person name="Nybo J.L."/>
            <person name="Vesth T.C."/>
            <person name="Theobald S."/>
            <person name="Frisvad J.C."/>
            <person name="Larsen T.O."/>
            <person name="Kjaerboelling I."/>
            <person name="Rothschild-Mancinelli K."/>
            <person name="Lyhne E.K."/>
            <person name="Kogle M.E."/>
            <person name="Barry K."/>
            <person name="Clum A."/>
            <person name="Na H."/>
            <person name="Ledsgaard L."/>
            <person name="Lin J."/>
            <person name="Lipzen A."/>
            <person name="Kuo A."/>
            <person name="Riley R."/>
            <person name="Mondo S."/>
            <person name="Labutti K."/>
            <person name="Haridas S."/>
            <person name="Pangalinan J."/>
            <person name="Salamov A.A."/>
            <person name="Simmons B.A."/>
            <person name="Magnuson J.K."/>
            <person name="Chen J."/>
            <person name="Drula E."/>
            <person name="Henrissat B."/>
            <person name="Wiebenga A."/>
            <person name="Lubbers R.J."/>
            <person name="Gomes A.C."/>
            <person name="Makela M.R."/>
            <person name="Stajich J."/>
            <person name="Grigoriev I.V."/>
            <person name="Mortensen U.H."/>
            <person name="De Vries R.P."/>
            <person name="Baker S.E."/>
            <person name="Andersen M.R."/>
        </authorList>
    </citation>
    <scope>NUCLEOTIDE SEQUENCE [LARGE SCALE GENOMIC DNA]</scope>
    <source>
        <strain evidence="3 4">CBS 123904</strain>
    </source>
</reference>
<organism evidence="3 4">
    <name type="scientific">Aspergillus pseudoustus</name>
    <dbReference type="NCBI Taxonomy" id="1810923"/>
    <lineage>
        <taxon>Eukaryota</taxon>
        <taxon>Fungi</taxon>
        <taxon>Dikarya</taxon>
        <taxon>Ascomycota</taxon>
        <taxon>Pezizomycotina</taxon>
        <taxon>Eurotiomycetes</taxon>
        <taxon>Eurotiomycetidae</taxon>
        <taxon>Eurotiales</taxon>
        <taxon>Aspergillaceae</taxon>
        <taxon>Aspergillus</taxon>
        <taxon>Aspergillus subgen. Nidulantes</taxon>
    </lineage>
</organism>
<accession>A0ABR4JYR3</accession>
<proteinExistence type="predicted"/>
<dbReference type="EMBL" id="JBFXLU010000074">
    <property type="protein sequence ID" value="KAL2845199.1"/>
    <property type="molecule type" value="Genomic_DNA"/>
</dbReference>
<feature type="coiled-coil region" evidence="1">
    <location>
        <begin position="263"/>
        <end position="290"/>
    </location>
</feature>
<evidence type="ECO:0000313" key="4">
    <source>
        <dbReference type="Proteomes" id="UP001610446"/>
    </source>
</evidence>